<accession>A0A916UK51</accession>
<reference evidence="1" key="1">
    <citation type="journal article" date="2014" name="Int. J. Syst. Evol. Microbiol.">
        <title>Complete genome sequence of Corynebacterium casei LMG S-19264T (=DSM 44701T), isolated from a smear-ripened cheese.</title>
        <authorList>
            <consortium name="US DOE Joint Genome Institute (JGI-PGF)"/>
            <person name="Walter F."/>
            <person name="Albersmeier A."/>
            <person name="Kalinowski J."/>
            <person name="Ruckert C."/>
        </authorList>
    </citation>
    <scope>NUCLEOTIDE SEQUENCE</scope>
    <source>
        <strain evidence="1">CGMCC 1.10998</strain>
    </source>
</reference>
<dbReference type="Proteomes" id="UP000637423">
    <property type="component" value="Unassembled WGS sequence"/>
</dbReference>
<evidence type="ECO:0000313" key="1">
    <source>
        <dbReference type="EMBL" id="GGC76099.1"/>
    </source>
</evidence>
<gene>
    <name evidence="1" type="ORF">GCM10011396_24200</name>
</gene>
<name>A0A916UK51_9BURK</name>
<organism evidence="1 2">
    <name type="scientific">Undibacterium terreum</name>
    <dbReference type="NCBI Taxonomy" id="1224302"/>
    <lineage>
        <taxon>Bacteria</taxon>
        <taxon>Pseudomonadati</taxon>
        <taxon>Pseudomonadota</taxon>
        <taxon>Betaproteobacteria</taxon>
        <taxon>Burkholderiales</taxon>
        <taxon>Oxalobacteraceae</taxon>
        <taxon>Undibacterium</taxon>
    </lineage>
</organism>
<proteinExistence type="predicted"/>
<keyword evidence="2" id="KW-1185">Reference proteome</keyword>
<evidence type="ECO:0008006" key="3">
    <source>
        <dbReference type="Google" id="ProtNLM"/>
    </source>
</evidence>
<comment type="caution">
    <text evidence="1">The sequence shown here is derived from an EMBL/GenBank/DDBJ whole genome shotgun (WGS) entry which is preliminary data.</text>
</comment>
<protein>
    <recommendedName>
        <fullName evidence="3">DUF883 domain-containing protein</fullName>
    </recommendedName>
</protein>
<dbReference type="RefSeq" id="WP_188566298.1">
    <property type="nucleotide sequence ID" value="NZ_BMED01000002.1"/>
</dbReference>
<dbReference type="EMBL" id="BMED01000002">
    <property type="protein sequence ID" value="GGC76099.1"/>
    <property type="molecule type" value="Genomic_DNA"/>
</dbReference>
<reference evidence="1" key="2">
    <citation type="submission" date="2020-09" db="EMBL/GenBank/DDBJ databases">
        <authorList>
            <person name="Sun Q."/>
            <person name="Zhou Y."/>
        </authorList>
    </citation>
    <scope>NUCLEOTIDE SEQUENCE</scope>
    <source>
        <strain evidence="1">CGMCC 1.10998</strain>
    </source>
</reference>
<sequence length="124" mass="13240">MSINDNSPFPSSSDANKTSIADKAISAVDTAVDSAKTAVASIDAPAIAERAAEVTQKTVKQAIDKLACTASSALESVHHTSEKFHLAQQRLLDDCRVQVRRKPMESILVAAAAGYLLSQIFQRK</sequence>
<dbReference type="AlphaFoldDB" id="A0A916UK51"/>
<evidence type="ECO:0000313" key="2">
    <source>
        <dbReference type="Proteomes" id="UP000637423"/>
    </source>
</evidence>